<dbReference type="EMBL" id="ML976097">
    <property type="protein sequence ID" value="KAF1938716.1"/>
    <property type="molecule type" value="Genomic_DNA"/>
</dbReference>
<protein>
    <recommendedName>
        <fullName evidence="3">ABM domain-containing protein</fullName>
    </recommendedName>
</protein>
<keyword evidence="2" id="KW-1185">Reference proteome</keyword>
<dbReference type="AlphaFoldDB" id="A0A6A5SJK9"/>
<gene>
    <name evidence="1" type="ORF">EJ02DRAFT_16312</name>
</gene>
<evidence type="ECO:0000313" key="2">
    <source>
        <dbReference type="Proteomes" id="UP000800038"/>
    </source>
</evidence>
<sequence length="134" mass="14483">MTIVRILQFHAPSSFAAESEASEALAALKGVKTPQNFMLGTQVRDEGVAQLTSEWLELAKEASPEAESYINGVKIALGSPAAMSHITLQQPAFGPLTFPVVEFVQPFILSSTVTPSFRGKIEADFEKFEGILNI</sequence>
<proteinExistence type="predicted"/>
<reference evidence="1" key="1">
    <citation type="journal article" date="2020" name="Stud. Mycol.">
        <title>101 Dothideomycetes genomes: a test case for predicting lifestyles and emergence of pathogens.</title>
        <authorList>
            <person name="Haridas S."/>
            <person name="Albert R."/>
            <person name="Binder M."/>
            <person name="Bloem J."/>
            <person name="Labutti K."/>
            <person name="Salamov A."/>
            <person name="Andreopoulos B."/>
            <person name="Baker S."/>
            <person name="Barry K."/>
            <person name="Bills G."/>
            <person name="Bluhm B."/>
            <person name="Cannon C."/>
            <person name="Castanera R."/>
            <person name="Culley D."/>
            <person name="Daum C."/>
            <person name="Ezra D."/>
            <person name="Gonzalez J."/>
            <person name="Henrissat B."/>
            <person name="Kuo A."/>
            <person name="Liang C."/>
            <person name="Lipzen A."/>
            <person name="Lutzoni F."/>
            <person name="Magnuson J."/>
            <person name="Mondo S."/>
            <person name="Nolan M."/>
            <person name="Ohm R."/>
            <person name="Pangilinan J."/>
            <person name="Park H.-J."/>
            <person name="Ramirez L."/>
            <person name="Alfaro M."/>
            <person name="Sun H."/>
            <person name="Tritt A."/>
            <person name="Yoshinaga Y."/>
            <person name="Zwiers L.-H."/>
            <person name="Turgeon B."/>
            <person name="Goodwin S."/>
            <person name="Spatafora J."/>
            <person name="Crous P."/>
            <person name="Grigoriev I."/>
        </authorList>
    </citation>
    <scope>NUCLEOTIDE SEQUENCE</scope>
    <source>
        <strain evidence="1">CBS 161.51</strain>
    </source>
</reference>
<dbReference type="Proteomes" id="UP000800038">
    <property type="component" value="Unassembled WGS sequence"/>
</dbReference>
<name>A0A6A5SJK9_9PLEO</name>
<evidence type="ECO:0008006" key="3">
    <source>
        <dbReference type="Google" id="ProtNLM"/>
    </source>
</evidence>
<accession>A0A6A5SJK9</accession>
<dbReference type="OrthoDB" id="3830579at2759"/>
<organism evidence="1 2">
    <name type="scientific">Clathrospora elynae</name>
    <dbReference type="NCBI Taxonomy" id="706981"/>
    <lineage>
        <taxon>Eukaryota</taxon>
        <taxon>Fungi</taxon>
        <taxon>Dikarya</taxon>
        <taxon>Ascomycota</taxon>
        <taxon>Pezizomycotina</taxon>
        <taxon>Dothideomycetes</taxon>
        <taxon>Pleosporomycetidae</taxon>
        <taxon>Pleosporales</taxon>
        <taxon>Diademaceae</taxon>
        <taxon>Clathrospora</taxon>
    </lineage>
</organism>
<evidence type="ECO:0000313" key="1">
    <source>
        <dbReference type="EMBL" id="KAF1938716.1"/>
    </source>
</evidence>